<accession>A0A7W9LFA6</accession>
<evidence type="ECO:0000313" key="4">
    <source>
        <dbReference type="Proteomes" id="UP000579153"/>
    </source>
</evidence>
<sequence length="464" mass="50136">MLFPLSLLLSMLAGVLTVPWSTSAVAASRSQFACDAEDSPDKGWVLPIYVYQPEQDKYDADLGALLNAIWETDQTFDASAQRFEISRRIRFLQDGDCRPVVAKLPFVKGRNRAEMSKALGENLAAQPALVRKLWPTNRVKPLFSVRDNDITNSCTGGGADAGLSNGGAILPRWCWGEAGLTHELLHTFGLSHCNNDPKNGDDPLCRNSGSKPECKSDAASNYHLDSCRIDDFRYFEPTPVRQPPLAKNWNVAFSPYLIQDQPSPVWNLRLKAVDNGKCLDGSGQQVVQRSCADTKNQTWQRTSFVSRAGGRLSVKDNNDGAPAVRDAGGTVMAESLGGTTAASTPTKTPEATTTPTPTRAPDPSAAPTTAPEPPPSHGPQARTASFKSSYGTCLTATRTQASLKACRTKWRVVPVARGAVQLRYGSGCLALGPARQGKRAVVLTACRGTAKGRRRLLETQRPAR</sequence>
<dbReference type="InterPro" id="IPR035992">
    <property type="entry name" value="Ricin_B-like_lectins"/>
</dbReference>
<feature type="compositionally biased region" description="Low complexity" evidence="1">
    <location>
        <begin position="339"/>
        <end position="369"/>
    </location>
</feature>
<dbReference type="CDD" id="cd00161">
    <property type="entry name" value="beta-trefoil_Ricin-like"/>
    <property type="match status" value="1"/>
</dbReference>
<dbReference type="SUPFAM" id="SSF55486">
    <property type="entry name" value="Metalloproteases ('zincins'), catalytic domain"/>
    <property type="match status" value="1"/>
</dbReference>
<evidence type="ECO:0000313" key="3">
    <source>
        <dbReference type="EMBL" id="MBB5781664.1"/>
    </source>
</evidence>
<keyword evidence="4" id="KW-1185">Reference proteome</keyword>
<dbReference type="AlphaFoldDB" id="A0A7W9LFA6"/>
<name>A0A7W9LFA6_9ACTN</name>
<protein>
    <recommendedName>
        <fullName evidence="5">Ricin-type beta-trefoil lectin domain-containing protein</fullName>
    </recommendedName>
</protein>
<feature type="region of interest" description="Disordered" evidence="1">
    <location>
        <begin position="310"/>
        <end position="385"/>
    </location>
</feature>
<dbReference type="EMBL" id="JACHMB010000001">
    <property type="protein sequence ID" value="MBB5781664.1"/>
    <property type="molecule type" value="Genomic_DNA"/>
</dbReference>
<proteinExistence type="predicted"/>
<reference evidence="3 4" key="1">
    <citation type="submission" date="2020-08" db="EMBL/GenBank/DDBJ databases">
        <title>Sequencing the genomes of 1000 actinobacteria strains.</title>
        <authorList>
            <person name="Klenk H.-P."/>
        </authorList>
    </citation>
    <scope>NUCLEOTIDE SEQUENCE [LARGE SCALE GENOMIC DNA]</scope>
    <source>
        <strain evidence="3 4">DSM 45507</strain>
    </source>
</reference>
<dbReference type="RefSeq" id="WP_185074916.1">
    <property type="nucleotide sequence ID" value="NZ_JACHMB010000001.1"/>
</dbReference>
<evidence type="ECO:0000256" key="2">
    <source>
        <dbReference type="SAM" id="SignalP"/>
    </source>
</evidence>
<comment type="caution">
    <text evidence="3">The sequence shown here is derived from an EMBL/GenBank/DDBJ whole genome shotgun (WGS) entry which is preliminary data.</text>
</comment>
<evidence type="ECO:0008006" key="5">
    <source>
        <dbReference type="Google" id="ProtNLM"/>
    </source>
</evidence>
<keyword evidence="2" id="KW-0732">Signal</keyword>
<dbReference type="Proteomes" id="UP000579153">
    <property type="component" value="Unassembled WGS sequence"/>
</dbReference>
<organism evidence="3 4">
    <name type="scientific">Nonomuraea jabiensis</name>
    <dbReference type="NCBI Taxonomy" id="882448"/>
    <lineage>
        <taxon>Bacteria</taxon>
        <taxon>Bacillati</taxon>
        <taxon>Actinomycetota</taxon>
        <taxon>Actinomycetes</taxon>
        <taxon>Streptosporangiales</taxon>
        <taxon>Streptosporangiaceae</taxon>
        <taxon>Nonomuraea</taxon>
    </lineage>
</organism>
<dbReference type="SUPFAM" id="SSF50370">
    <property type="entry name" value="Ricin B-like lectins"/>
    <property type="match status" value="1"/>
</dbReference>
<gene>
    <name evidence="3" type="ORF">HD596_008420</name>
</gene>
<feature type="signal peptide" evidence="2">
    <location>
        <begin position="1"/>
        <end position="26"/>
    </location>
</feature>
<evidence type="ECO:0000256" key="1">
    <source>
        <dbReference type="SAM" id="MobiDB-lite"/>
    </source>
</evidence>
<dbReference type="Gene3D" id="2.80.10.50">
    <property type="match status" value="1"/>
</dbReference>
<feature type="chain" id="PRO_5031021621" description="Ricin-type beta-trefoil lectin domain-containing protein" evidence="2">
    <location>
        <begin position="27"/>
        <end position="464"/>
    </location>
</feature>